<keyword evidence="3" id="KW-1185">Reference proteome</keyword>
<organism evidence="2 3">
    <name type="scientific">Gleimia hominis</name>
    <dbReference type="NCBI Taxonomy" id="595468"/>
    <lineage>
        <taxon>Bacteria</taxon>
        <taxon>Bacillati</taxon>
        <taxon>Actinomycetota</taxon>
        <taxon>Actinomycetes</taxon>
        <taxon>Actinomycetales</taxon>
        <taxon>Actinomycetaceae</taxon>
        <taxon>Gleimia</taxon>
    </lineage>
</organism>
<gene>
    <name evidence="2" type="ORF">QS713_02770</name>
</gene>
<dbReference type="Gene3D" id="3.30.1050.40">
    <property type="match status" value="1"/>
</dbReference>
<sequence length="118" mass="12829">MKRRISDSQGLNAVASWRAGERSRPTVATAVRWSLEELAATVPGRSVEVRVPPYGAVQILGGTTHRRGTPPAVVEMRADAWLGLVTGLQQWGYLVENGEVQASGERTELSAYFPLVPE</sequence>
<name>A0ABU3I9E7_9ACTO</name>
<evidence type="ECO:0000313" key="3">
    <source>
        <dbReference type="Proteomes" id="UP001247542"/>
    </source>
</evidence>
<evidence type="ECO:0000313" key="2">
    <source>
        <dbReference type="EMBL" id="MDT3766988.1"/>
    </source>
</evidence>
<comment type="caution">
    <text evidence="2">The sequence shown here is derived from an EMBL/GenBank/DDBJ whole genome shotgun (WGS) entry which is preliminary data.</text>
</comment>
<protein>
    <submittedName>
        <fullName evidence="2">Sterol carrier family protein</fullName>
    </submittedName>
</protein>
<proteinExistence type="predicted"/>
<dbReference type="Proteomes" id="UP001247542">
    <property type="component" value="Unassembled WGS sequence"/>
</dbReference>
<accession>A0ABU3I9E7</accession>
<dbReference type="EMBL" id="JASXSX010000001">
    <property type="protein sequence ID" value="MDT3766988.1"/>
    <property type="molecule type" value="Genomic_DNA"/>
</dbReference>
<reference evidence="2 3" key="1">
    <citation type="submission" date="2023-06" db="EMBL/GenBank/DDBJ databases">
        <title>Draft genome sequence of Gleimia hominis type strain CCUG 57540T.</title>
        <authorList>
            <person name="Salva-Serra F."/>
            <person name="Cardew S."/>
            <person name="Jensie Markopoulos S."/>
            <person name="Ohlen M."/>
            <person name="Inganas E."/>
            <person name="Svensson-Stadler L."/>
            <person name="Moore E.R.B."/>
        </authorList>
    </citation>
    <scope>NUCLEOTIDE SEQUENCE [LARGE SCALE GENOMIC DNA]</scope>
    <source>
        <strain evidence="2 3">CCUG 57540</strain>
    </source>
</reference>
<feature type="domain" description="Bacterial SCP orthologue" evidence="1">
    <location>
        <begin position="23"/>
        <end position="115"/>
    </location>
</feature>
<dbReference type="Pfam" id="PF17844">
    <property type="entry name" value="SCP_3"/>
    <property type="match status" value="1"/>
</dbReference>
<evidence type="ECO:0000259" key="1">
    <source>
        <dbReference type="Pfam" id="PF17844"/>
    </source>
</evidence>
<dbReference type="InterPro" id="IPR041629">
    <property type="entry name" value="SCP_3"/>
</dbReference>
<dbReference type="RefSeq" id="WP_313272260.1">
    <property type="nucleotide sequence ID" value="NZ_JASXSX010000001.1"/>
</dbReference>